<dbReference type="PANTHER" id="PTHR23050">
    <property type="entry name" value="CALCIUM BINDING PROTEIN"/>
    <property type="match status" value="1"/>
</dbReference>
<keyword evidence="1" id="KW-0479">Metal-binding</keyword>
<feature type="domain" description="EF-hand" evidence="4">
    <location>
        <begin position="6"/>
        <end position="41"/>
    </location>
</feature>
<organism evidence="5 6">
    <name type="scientific">Bodo saltans</name>
    <name type="common">Flagellated protozoan</name>
    <dbReference type="NCBI Taxonomy" id="75058"/>
    <lineage>
        <taxon>Eukaryota</taxon>
        <taxon>Discoba</taxon>
        <taxon>Euglenozoa</taxon>
        <taxon>Kinetoplastea</taxon>
        <taxon>Metakinetoplastina</taxon>
        <taxon>Eubodonida</taxon>
        <taxon>Bodonidae</taxon>
        <taxon>Bodo</taxon>
    </lineage>
</organism>
<dbReference type="InterPro" id="IPR002048">
    <property type="entry name" value="EF_hand_dom"/>
</dbReference>
<dbReference type="PROSITE" id="PS00018">
    <property type="entry name" value="EF_HAND_1"/>
    <property type="match status" value="3"/>
</dbReference>
<dbReference type="InterPro" id="IPR050145">
    <property type="entry name" value="Centrin_CML-like"/>
</dbReference>
<dbReference type="InterPro" id="IPR018247">
    <property type="entry name" value="EF_Hand_1_Ca_BS"/>
</dbReference>
<dbReference type="EMBL" id="CYKH01001164">
    <property type="protein sequence ID" value="CUG85422.1"/>
    <property type="molecule type" value="Genomic_DNA"/>
</dbReference>
<evidence type="ECO:0000259" key="4">
    <source>
        <dbReference type="PROSITE" id="PS50222"/>
    </source>
</evidence>
<keyword evidence="2" id="KW-0677">Repeat</keyword>
<dbReference type="GO" id="GO:0005509">
    <property type="term" value="F:calcium ion binding"/>
    <property type="evidence" value="ECO:0007669"/>
    <property type="project" value="InterPro"/>
</dbReference>
<reference evidence="6" key="1">
    <citation type="submission" date="2015-09" db="EMBL/GenBank/DDBJ databases">
        <authorList>
            <consortium name="Pathogen Informatics"/>
        </authorList>
    </citation>
    <scope>NUCLEOTIDE SEQUENCE [LARGE SCALE GENOMIC DNA]</scope>
    <source>
        <strain evidence="6">Lake Konstanz</strain>
    </source>
</reference>
<dbReference type="SMART" id="SM00054">
    <property type="entry name" value="EFh"/>
    <property type="match status" value="3"/>
</dbReference>
<keyword evidence="6" id="KW-1185">Reference proteome</keyword>
<evidence type="ECO:0000256" key="3">
    <source>
        <dbReference type="ARBA" id="ARBA00022837"/>
    </source>
</evidence>
<evidence type="ECO:0000256" key="2">
    <source>
        <dbReference type="ARBA" id="ARBA00022737"/>
    </source>
</evidence>
<dbReference type="PRINTS" id="PR01362">
    <property type="entry name" value="CALFLAGIN"/>
</dbReference>
<keyword evidence="3" id="KW-0106">Calcium</keyword>
<dbReference type="Pfam" id="PF13499">
    <property type="entry name" value="EF-hand_7"/>
    <property type="match status" value="2"/>
</dbReference>
<evidence type="ECO:0000313" key="6">
    <source>
        <dbReference type="Proteomes" id="UP000051952"/>
    </source>
</evidence>
<dbReference type="OrthoDB" id="26525at2759"/>
<dbReference type="SUPFAM" id="SSF47473">
    <property type="entry name" value="EF-hand"/>
    <property type="match status" value="1"/>
</dbReference>
<feature type="domain" description="EF-hand" evidence="4">
    <location>
        <begin position="114"/>
        <end position="149"/>
    </location>
</feature>
<accession>A0A0S4J2T4</accession>
<dbReference type="PROSITE" id="PS50222">
    <property type="entry name" value="EF_HAND_2"/>
    <property type="match status" value="3"/>
</dbReference>
<dbReference type="CDD" id="cd00051">
    <property type="entry name" value="EFh"/>
    <property type="match status" value="1"/>
</dbReference>
<name>A0A0S4J2T4_BODSA</name>
<sequence length="172" mass="19441">MSDDFVDEAKIKDMFDMFDADGGGTIDVDELTQAFINLGISDTKEEIDELVKEIDTDGSGEIEFDEFRAVIARLQDQRDSVGEMQKAFFYFSGGKERITLTDLRKVMNEVGDHRTDLFLQEMFIIGDTDRDGIITFQDFKKLMETAIANERQGITTAKTVLEAANERDGVKL</sequence>
<dbReference type="Proteomes" id="UP000051952">
    <property type="component" value="Unassembled WGS sequence"/>
</dbReference>
<proteinExistence type="predicted"/>
<dbReference type="FunFam" id="1.10.238.10:FF:000178">
    <property type="entry name" value="Calmodulin-2 A"/>
    <property type="match status" value="1"/>
</dbReference>
<feature type="domain" description="EF-hand" evidence="4">
    <location>
        <begin position="42"/>
        <end position="77"/>
    </location>
</feature>
<dbReference type="AlphaFoldDB" id="A0A0S4J2T4"/>
<dbReference type="GO" id="GO:0043226">
    <property type="term" value="C:organelle"/>
    <property type="evidence" value="ECO:0007669"/>
    <property type="project" value="UniProtKB-ARBA"/>
</dbReference>
<dbReference type="InterPro" id="IPR011992">
    <property type="entry name" value="EF-hand-dom_pair"/>
</dbReference>
<evidence type="ECO:0000256" key="1">
    <source>
        <dbReference type="ARBA" id="ARBA00022723"/>
    </source>
</evidence>
<gene>
    <name evidence="5" type="ORF">BSAL_89770</name>
</gene>
<dbReference type="VEuPathDB" id="TriTrypDB:BSAL_89770"/>
<evidence type="ECO:0000313" key="5">
    <source>
        <dbReference type="EMBL" id="CUG85422.1"/>
    </source>
</evidence>
<dbReference type="Gene3D" id="1.10.238.10">
    <property type="entry name" value="EF-hand"/>
    <property type="match status" value="1"/>
</dbReference>
<protein>
    <submittedName>
        <fullName evidence="5">Centrin, putative</fullName>
    </submittedName>
</protein>
<dbReference type="InterPro" id="IPR003299">
    <property type="entry name" value="Calflagin-bd"/>
</dbReference>